<dbReference type="SUPFAM" id="SSF52309">
    <property type="entry name" value="N-(deoxy)ribosyltransferase-like"/>
    <property type="match status" value="1"/>
</dbReference>
<feature type="binding site" description="in other chain" evidence="7">
    <location>
        <position position="31"/>
    </location>
    <ligand>
        <name>substrate</name>
        <note>ligand shared between homodimeric partners</note>
    </ligand>
</feature>
<dbReference type="InterPro" id="IPR051239">
    <property type="entry name" value="2'-dNMP_N-hydrolase"/>
</dbReference>
<dbReference type="Pfam" id="PF05014">
    <property type="entry name" value="Nuc_deoxyrib_tr"/>
    <property type="match status" value="1"/>
</dbReference>
<dbReference type="Ensembl" id="ENSEAST00005004681.1">
    <property type="protein sequence ID" value="ENSEASP00005004269.1"/>
    <property type="gene ID" value="ENSEASG00005003237.1"/>
</dbReference>
<dbReference type="EC" id="3.2.2.-" evidence="7"/>
<dbReference type="InterPro" id="IPR028607">
    <property type="entry name" value="DNPH1"/>
</dbReference>
<comment type="function">
    <text evidence="6">Part of a nucleotide salvage pathway that eliminates epigenetically modified 5-hydroxymethyl-dCMP (hmdCMP) in a two-step process entailing deamination to cytotoxic 5-hydroxymethyl-dUMP (hmdUMP), followed by its hydrolysis into 5-hydroxymethyluracil (hmU) and 2-deoxy-D-ribose 5-phosphate (deoxyribosephosphate). Catalyzes the second step in that pathway, the hydrolysis of the N-glycosidic bond in hmdUMP, degrading this cytotoxic nucleotide to avoid its genomic integration.</text>
</comment>
<comment type="similarity">
    <text evidence="7">Belongs to the 2'-deoxynucleoside 5'-phosphate N-hydrolase 1 family.</text>
</comment>
<dbReference type="GO" id="GO:0070694">
    <property type="term" value="F:5-hydroxymethyl-dUMP N-hydrolase activity"/>
    <property type="evidence" value="ECO:0007669"/>
    <property type="project" value="InterPro"/>
</dbReference>
<keyword evidence="3 7" id="KW-0546">Nucleotide metabolism</keyword>
<organism evidence="8">
    <name type="scientific">Equus asinus asinus</name>
    <dbReference type="NCBI Taxonomy" id="83772"/>
    <lineage>
        <taxon>Eukaryota</taxon>
        <taxon>Metazoa</taxon>
        <taxon>Chordata</taxon>
        <taxon>Craniata</taxon>
        <taxon>Vertebrata</taxon>
        <taxon>Euteleostomi</taxon>
        <taxon>Mammalia</taxon>
        <taxon>Eutheria</taxon>
        <taxon>Laurasiatheria</taxon>
        <taxon>Perissodactyla</taxon>
        <taxon>Equidae</taxon>
        <taxon>Equus</taxon>
    </lineage>
</organism>
<feature type="binding site" description="in other chain" evidence="7">
    <location>
        <position position="102"/>
    </location>
    <ligand>
        <name>substrate</name>
        <note>ligand shared between homodimeric partners</note>
    </ligand>
</feature>
<keyword evidence="7" id="KW-0963">Cytoplasm</keyword>
<evidence type="ECO:0000256" key="2">
    <source>
        <dbReference type="ARBA" id="ARBA00022801"/>
    </source>
</evidence>
<dbReference type="GO" id="GO:0009159">
    <property type="term" value="P:deoxyribonucleoside monophosphate catabolic process"/>
    <property type="evidence" value="ECO:0007669"/>
    <property type="project" value="InterPro"/>
</dbReference>
<comment type="function">
    <text evidence="7">Catalyzes the cleavage of the N-glycosidic bond of deoxyribonucleoside 5'-monophosphates to yield deoxyribose 5-phosphate and a purine or pyrimidine base. Deoxyribonucleoside 5'-monophosphates containing purine bases are preferred to those containing pyrimidine bases.</text>
</comment>
<dbReference type="PANTHER" id="PTHR15364:SF0">
    <property type="entry name" value="2'-DEOXYNUCLEOSIDE 5'-PHOSPHATE N-HYDROLASE 1"/>
    <property type="match status" value="1"/>
</dbReference>
<dbReference type="GO" id="GO:0009116">
    <property type="term" value="P:nucleoside metabolic process"/>
    <property type="evidence" value="ECO:0007669"/>
    <property type="project" value="UniProtKB-UniRule"/>
</dbReference>
<feature type="binding site" evidence="7">
    <location>
        <begin position="126"/>
        <end position="128"/>
    </location>
    <ligand>
        <name>substrate</name>
        <note>ligand shared between homodimeric partners</note>
    </ligand>
</feature>
<name>A0A8C4L186_EQUAS</name>
<comment type="subcellular location">
    <subcellularLocation>
        <location evidence="7">Cytoplasm</location>
    </subcellularLocation>
    <subcellularLocation>
        <location evidence="7">Nucleus</location>
    </subcellularLocation>
</comment>
<dbReference type="GO" id="GO:0005737">
    <property type="term" value="C:cytoplasm"/>
    <property type="evidence" value="ECO:0007669"/>
    <property type="project" value="UniProtKB-SubCell"/>
</dbReference>
<sequence length="172" mass="18934">MAAARERGEPGRRALYFCGSIRGGRDDRALYERIVSRLRRFGTVLTEHVAAPDLGVHGEEVAGGDKLIHERDLAWLQQADDPLDVPVVVAEVTQPSLGVGYELGRAVALNKRILCLFRPQSGRVLSAMIRGAADGLRFQVWDYEEGEVEAMLDRYFEADPSEEVAASPEPTA</sequence>
<dbReference type="HAMAP" id="MF_03036">
    <property type="entry name" value="Nuc_phosphate_hydrolase"/>
    <property type="match status" value="1"/>
</dbReference>
<reference evidence="8" key="1">
    <citation type="submission" date="2023-03" db="UniProtKB">
        <authorList>
            <consortium name="Ensembl"/>
        </authorList>
    </citation>
    <scope>IDENTIFICATION</scope>
</reference>
<evidence type="ECO:0000256" key="7">
    <source>
        <dbReference type="HAMAP-Rule" id="MF_03036"/>
    </source>
</evidence>
<dbReference type="AlphaFoldDB" id="A0A8C4L186"/>
<comment type="catalytic activity">
    <reaction evidence="5">
        <text>5-hydroxymethyl-dUMP + H2O = 5-hydroxymethyluracil + 2-deoxy-D-ribose 5-phosphate</text>
        <dbReference type="Rhea" id="RHEA:77099"/>
        <dbReference type="ChEBI" id="CHEBI:15377"/>
        <dbReference type="ChEBI" id="CHEBI:16964"/>
        <dbReference type="ChEBI" id="CHEBI:62877"/>
        <dbReference type="ChEBI" id="CHEBI:90409"/>
    </reaction>
    <physiologicalReaction direction="left-to-right" evidence="5">
        <dbReference type="Rhea" id="RHEA:77100"/>
    </physiologicalReaction>
</comment>
<evidence type="ECO:0000256" key="1">
    <source>
        <dbReference type="ARBA" id="ARBA00011407"/>
    </source>
</evidence>
<evidence type="ECO:0000256" key="6">
    <source>
        <dbReference type="ARBA" id="ARBA00057727"/>
    </source>
</evidence>
<dbReference type="OMA" id="GLRFQVW"/>
<dbReference type="PANTHER" id="PTHR15364">
    <property type="entry name" value="2'-DEOXYNUCLEOSIDE 5'-PHOSPHATE N-HYDROLASE 1"/>
    <property type="match status" value="1"/>
</dbReference>
<evidence type="ECO:0000256" key="4">
    <source>
        <dbReference type="ARBA" id="ARBA00023295"/>
    </source>
</evidence>
<dbReference type="GO" id="GO:0042803">
    <property type="term" value="F:protein homodimerization activity"/>
    <property type="evidence" value="ECO:0007669"/>
    <property type="project" value="UniProtKB-UniRule"/>
</dbReference>
<dbReference type="InterPro" id="IPR007710">
    <property type="entry name" value="Nucleoside_deoxyribTrfase"/>
</dbReference>
<keyword evidence="2 7" id="KW-0378">Hydrolase</keyword>
<dbReference type="Gene3D" id="3.40.50.450">
    <property type="match status" value="1"/>
</dbReference>
<proteinExistence type="inferred from homology"/>
<gene>
    <name evidence="7 8" type="primary">DNPH1</name>
    <name evidence="7" type="synonym">RCL</name>
</gene>
<accession>A0A8C4L186</accession>
<dbReference type="FunFam" id="3.40.50.450:FF:000019">
    <property type="entry name" value="2'-deoxynucleoside 5'-phosphate N-hydrolase 1"/>
    <property type="match status" value="1"/>
</dbReference>
<keyword evidence="4 7" id="KW-0326">Glycosidase</keyword>
<comment type="subunit">
    <text evidence="1 7">Monomer and homodimer.</text>
</comment>
<comment type="catalytic activity">
    <reaction evidence="7">
        <text>a pyrimidine 2'-deoxyribonucleoside 5'-phosphate + H2O = a pyrimidine nucleobase + 2-deoxy-D-ribose 5-phosphate</text>
        <dbReference type="Rhea" id="RHEA:57852"/>
        <dbReference type="ChEBI" id="CHEBI:15377"/>
        <dbReference type="ChEBI" id="CHEBI:26432"/>
        <dbReference type="ChEBI" id="CHEBI:62877"/>
        <dbReference type="ChEBI" id="CHEBI:142209"/>
    </reaction>
</comment>
<keyword evidence="7" id="KW-0539">Nucleus</keyword>
<comment type="catalytic activity">
    <reaction evidence="7">
        <text>a purine 2'-deoxyribonucleoside 5'-phosphate + H2O = a purine nucleobase + 2-deoxy-D-ribose 5-phosphate</text>
        <dbReference type="Rhea" id="RHEA:51132"/>
        <dbReference type="ChEBI" id="CHEBI:15377"/>
        <dbReference type="ChEBI" id="CHEBI:26386"/>
        <dbReference type="ChEBI" id="CHEBI:62877"/>
        <dbReference type="ChEBI" id="CHEBI:142198"/>
    </reaction>
</comment>
<dbReference type="GO" id="GO:0006195">
    <property type="term" value="P:purine nucleotide catabolic process"/>
    <property type="evidence" value="ECO:0007669"/>
    <property type="project" value="UniProtKB-ARBA"/>
</dbReference>
<protein>
    <recommendedName>
        <fullName evidence="7">2'-deoxynucleoside 5'-phosphate N-hydrolase 1</fullName>
        <ecNumber evidence="7">3.2.2.-</ecNumber>
    </recommendedName>
    <alternativeName>
        <fullName evidence="7">c-Myc-responsive protein RCL</fullName>
    </alternativeName>
</protein>
<feature type="binding site" description="in other chain" evidence="7">
    <location>
        <begin position="16"/>
        <end position="22"/>
    </location>
    <ligand>
        <name>substrate</name>
        <note>ligand shared between homodimeric partners</note>
    </ligand>
</feature>
<evidence type="ECO:0000313" key="8">
    <source>
        <dbReference type="Ensembl" id="ENSEASP00005004269.1"/>
    </source>
</evidence>
<dbReference type="GO" id="GO:0005634">
    <property type="term" value="C:nucleus"/>
    <property type="evidence" value="ECO:0007669"/>
    <property type="project" value="UniProtKB-SubCell"/>
</dbReference>
<evidence type="ECO:0000256" key="5">
    <source>
        <dbReference type="ARBA" id="ARBA00047460"/>
    </source>
</evidence>
<evidence type="ECO:0000256" key="3">
    <source>
        <dbReference type="ARBA" id="ARBA00023080"/>
    </source>
</evidence>